<dbReference type="Proteomes" id="UP000236738">
    <property type="component" value="Unassembled WGS sequence"/>
</dbReference>
<dbReference type="RefSeq" id="WP_103912538.1">
    <property type="nucleotide sequence ID" value="NZ_FNUS01000001.1"/>
</dbReference>
<reference evidence="3" key="1">
    <citation type="submission" date="2016-10" db="EMBL/GenBank/DDBJ databases">
        <authorList>
            <person name="Varghese N."/>
            <person name="Submissions S."/>
        </authorList>
    </citation>
    <scope>NUCLEOTIDE SEQUENCE [LARGE SCALE GENOMIC DNA]</scope>
    <source>
        <strain evidence="3">DSM 21580</strain>
    </source>
</reference>
<dbReference type="InterPro" id="IPR052164">
    <property type="entry name" value="Anthracycline_SecMetBiosynth"/>
</dbReference>
<protein>
    <submittedName>
        <fullName evidence="2">Catechol 2,3-dioxygenase</fullName>
    </submittedName>
</protein>
<dbReference type="SUPFAM" id="SSF54593">
    <property type="entry name" value="Glyoxalase/Bleomycin resistance protein/Dihydroxybiphenyl dioxygenase"/>
    <property type="match status" value="1"/>
</dbReference>
<dbReference type="OrthoDB" id="9799428at2"/>
<name>A0A1H5TPN3_9FLAO</name>
<feature type="domain" description="VOC" evidence="1">
    <location>
        <begin position="6"/>
        <end position="123"/>
    </location>
</feature>
<dbReference type="Gene3D" id="3.10.180.10">
    <property type="entry name" value="2,3-Dihydroxybiphenyl 1,2-Dioxygenase, domain 1"/>
    <property type="match status" value="1"/>
</dbReference>
<keyword evidence="2" id="KW-0560">Oxidoreductase</keyword>
<dbReference type="EMBL" id="FNUS01000001">
    <property type="protein sequence ID" value="SEF63977.1"/>
    <property type="molecule type" value="Genomic_DNA"/>
</dbReference>
<dbReference type="AlphaFoldDB" id="A0A1H5TPN3"/>
<evidence type="ECO:0000259" key="1">
    <source>
        <dbReference type="PROSITE" id="PS51819"/>
    </source>
</evidence>
<keyword evidence="3" id="KW-1185">Reference proteome</keyword>
<dbReference type="InterPro" id="IPR029068">
    <property type="entry name" value="Glyas_Bleomycin-R_OHBP_Dase"/>
</dbReference>
<evidence type="ECO:0000313" key="2">
    <source>
        <dbReference type="EMBL" id="SEF63977.1"/>
    </source>
</evidence>
<proteinExistence type="predicted"/>
<keyword evidence="2" id="KW-0223">Dioxygenase</keyword>
<dbReference type="PROSITE" id="PS51819">
    <property type="entry name" value="VOC"/>
    <property type="match status" value="1"/>
</dbReference>
<organism evidence="2 3">
    <name type="scientific">Halpernia humi</name>
    <dbReference type="NCBI Taxonomy" id="493375"/>
    <lineage>
        <taxon>Bacteria</taxon>
        <taxon>Pseudomonadati</taxon>
        <taxon>Bacteroidota</taxon>
        <taxon>Flavobacteriia</taxon>
        <taxon>Flavobacteriales</taxon>
        <taxon>Weeksellaceae</taxon>
        <taxon>Chryseobacterium group</taxon>
        <taxon>Halpernia</taxon>
    </lineage>
</organism>
<gene>
    <name evidence="2" type="ORF">SAMN05421847_0520</name>
</gene>
<evidence type="ECO:0000313" key="3">
    <source>
        <dbReference type="Proteomes" id="UP000236738"/>
    </source>
</evidence>
<dbReference type="CDD" id="cd06587">
    <property type="entry name" value="VOC"/>
    <property type="match status" value="1"/>
</dbReference>
<dbReference type="PANTHER" id="PTHR33993">
    <property type="entry name" value="GLYOXALASE-RELATED"/>
    <property type="match status" value="1"/>
</dbReference>
<dbReference type="PANTHER" id="PTHR33993:SF5">
    <property type="entry name" value="GLYOXALASE"/>
    <property type="match status" value="1"/>
</dbReference>
<dbReference type="InterPro" id="IPR037523">
    <property type="entry name" value="VOC_core"/>
</dbReference>
<dbReference type="GO" id="GO:0051213">
    <property type="term" value="F:dioxygenase activity"/>
    <property type="evidence" value="ECO:0007669"/>
    <property type="project" value="UniProtKB-KW"/>
</dbReference>
<sequence>MKKVIGIGGIFFKTKNPEILRDWYKKHLGFDTNDYGATFDWKECAESSKNGATQWSPFEESTRYFEPSNKEFMINYIVEDLEKLVKELRKENVIILDDIETYDYGKFIHILDCEENKIELWEPSK</sequence>
<accession>A0A1H5TPN3</accession>